<dbReference type="GO" id="GO:0044718">
    <property type="term" value="P:siderophore transmembrane transport"/>
    <property type="evidence" value="ECO:0007669"/>
    <property type="project" value="TreeGrafter"/>
</dbReference>
<evidence type="ECO:0000256" key="7">
    <source>
        <dbReference type="ARBA" id="ARBA00023237"/>
    </source>
</evidence>
<reference evidence="14 15" key="1">
    <citation type="submission" date="2017-09" db="EMBL/GenBank/DDBJ databases">
        <title>Complete genome sequence of Verrucomicrobial strain HZ-65, isolated from freshwater.</title>
        <authorList>
            <person name="Choi A."/>
        </authorList>
    </citation>
    <scope>NUCLEOTIDE SEQUENCE [LARGE SCALE GENOMIC DNA]</scope>
    <source>
        <strain evidence="14 15">HZ-65</strain>
    </source>
</reference>
<feature type="domain" description="TonB-dependent receptor-like beta-barrel" evidence="12">
    <location>
        <begin position="348"/>
        <end position="668"/>
    </location>
</feature>
<keyword evidence="7 8" id="KW-0998">Cell outer membrane</keyword>
<keyword evidence="15" id="KW-1185">Reference proteome</keyword>
<dbReference type="GO" id="GO:0015344">
    <property type="term" value="F:siderophore uptake transmembrane transporter activity"/>
    <property type="evidence" value="ECO:0007669"/>
    <property type="project" value="TreeGrafter"/>
</dbReference>
<comment type="similarity">
    <text evidence="8 9">Belongs to the TonB-dependent receptor family.</text>
</comment>
<evidence type="ECO:0000313" key="15">
    <source>
        <dbReference type="Proteomes" id="UP000217265"/>
    </source>
</evidence>
<keyword evidence="5 9" id="KW-0798">TonB box</keyword>
<evidence type="ECO:0000256" key="11">
    <source>
        <dbReference type="SAM" id="SignalP"/>
    </source>
</evidence>
<dbReference type="RefSeq" id="WP_096055960.1">
    <property type="nucleotide sequence ID" value="NZ_CP023344.1"/>
</dbReference>
<dbReference type="InterPro" id="IPR036942">
    <property type="entry name" value="Beta-barrel_TonB_sf"/>
</dbReference>
<dbReference type="GO" id="GO:0009279">
    <property type="term" value="C:cell outer membrane"/>
    <property type="evidence" value="ECO:0007669"/>
    <property type="project" value="UniProtKB-SubCell"/>
</dbReference>
<dbReference type="Gene3D" id="2.170.130.10">
    <property type="entry name" value="TonB-dependent receptor, plug domain"/>
    <property type="match status" value="1"/>
</dbReference>
<evidence type="ECO:0000259" key="13">
    <source>
        <dbReference type="Pfam" id="PF07715"/>
    </source>
</evidence>
<keyword evidence="11" id="KW-0732">Signal</keyword>
<dbReference type="EMBL" id="CP023344">
    <property type="protein sequence ID" value="ATC64328.1"/>
    <property type="molecule type" value="Genomic_DNA"/>
</dbReference>
<dbReference type="InterPro" id="IPR012910">
    <property type="entry name" value="Plug_dom"/>
</dbReference>
<feature type="region of interest" description="Disordered" evidence="10">
    <location>
        <begin position="288"/>
        <end position="310"/>
    </location>
</feature>
<gene>
    <name evidence="14" type="ORF">CMV30_10385</name>
</gene>
<keyword evidence="6 8" id="KW-0472">Membrane</keyword>
<dbReference type="PROSITE" id="PS52016">
    <property type="entry name" value="TONB_DEPENDENT_REC_3"/>
    <property type="match status" value="1"/>
</dbReference>
<accession>A0A290QG63</accession>
<dbReference type="InterPro" id="IPR039426">
    <property type="entry name" value="TonB-dep_rcpt-like"/>
</dbReference>
<dbReference type="OrthoDB" id="337377at2"/>
<feature type="domain" description="TonB-dependent receptor plug" evidence="13">
    <location>
        <begin position="52"/>
        <end position="157"/>
    </location>
</feature>
<dbReference type="PANTHER" id="PTHR30069">
    <property type="entry name" value="TONB-DEPENDENT OUTER MEMBRANE RECEPTOR"/>
    <property type="match status" value="1"/>
</dbReference>
<dbReference type="Pfam" id="PF07715">
    <property type="entry name" value="Plug"/>
    <property type="match status" value="1"/>
</dbReference>
<dbReference type="SUPFAM" id="SSF56935">
    <property type="entry name" value="Porins"/>
    <property type="match status" value="1"/>
</dbReference>
<dbReference type="AlphaFoldDB" id="A0A290QG63"/>
<dbReference type="Pfam" id="PF00593">
    <property type="entry name" value="TonB_dep_Rec_b-barrel"/>
    <property type="match status" value="1"/>
</dbReference>
<dbReference type="Proteomes" id="UP000217265">
    <property type="component" value="Chromosome"/>
</dbReference>
<dbReference type="KEGG" id="vbh:CMV30_10385"/>
<evidence type="ECO:0000256" key="9">
    <source>
        <dbReference type="RuleBase" id="RU003357"/>
    </source>
</evidence>
<evidence type="ECO:0000256" key="6">
    <source>
        <dbReference type="ARBA" id="ARBA00023136"/>
    </source>
</evidence>
<name>A0A290QG63_9BACT</name>
<evidence type="ECO:0000256" key="2">
    <source>
        <dbReference type="ARBA" id="ARBA00022448"/>
    </source>
</evidence>
<evidence type="ECO:0000256" key="5">
    <source>
        <dbReference type="ARBA" id="ARBA00023077"/>
    </source>
</evidence>
<keyword evidence="2 8" id="KW-0813">Transport</keyword>
<evidence type="ECO:0000256" key="10">
    <source>
        <dbReference type="SAM" id="MobiDB-lite"/>
    </source>
</evidence>
<feature type="signal peptide" evidence="11">
    <location>
        <begin position="1"/>
        <end position="19"/>
    </location>
</feature>
<evidence type="ECO:0000256" key="3">
    <source>
        <dbReference type="ARBA" id="ARBA00022452"/>
    </source>
</evidence>
<keyword evidence="14" id="KW-0675">Receptor</keyword>
<evidence type="ECO:0000259" key="12">
    <source>
        <dbReference type="Pfam" id="PF00593"/>
    </source>
</evidence>
<keyword evidence="4 8" id="KW-0812">Transmembrane</keyword>
<evidence type="ECO:0000256" key="1">
    <source>
        <dbReference type="ARBA" id="ARBA00004571"/>
    </source>
</evidence>
<dbReference type="PANTHER" id="PTHR30069:SF40">
    <property type="entry name" value="TONB-DEPENDENT RECEPTOR NMB0964-RELATED"/>
    <property type="match status" value="1"/>
</dbReference>
<evidence type="ECO:0000313" key="14">
    <source>
        <dbReference type="EMBL" id="ATC64328.1"/>
    </source>
</evidence>
<comment type="subcellular location">
    <subcellularLocation>
        <location evidence="1 8">Cell outer membrane</location>
        <topology evidence="1 8">Multi-pass membrane protein</topology>
    </subcellularLocation>
</comment>
<dbReference type="Gene3D" id="2.40.170.20">
    <property type="entry name" value="TonB-dependent receptor, beta-barrel domain"/>
    <property type="match status" value="1"/>
</dbReference>
<keyword evidence="3 8" id="KW-1134">Transmembrane beta strand</keyword>
<dbReference type="InterPro" id="IPR000531">
    <property type="entry name" value="Beta-barrel_TonB"/>
</dbReference>
<dbReference type="InterPro" id="IPR037066">
    <property type="entry name" value="Plug_dom_sf"/>
</dbReference>
<proteinExistence type="inferred from homology"/>
<organism evidence="14 15">
    <name type="scientific">Nibricoccus aquaticus</name>
    <dbReference type="NCBI Taxonomy" id="2576891"/>
    <lineage>
        <taxon>Bacteria</taxon>
        <taxon>Pseudomonadati</taxon>
        <taxon>Verrucomicrobiota</taxon>
        <taxon>Opitutia</taxon>
        <taxon>Opitutales</taxon>
        <taxon>Opitutaceae</taxon>
        <taxon>Nibricoccus</taxon>
    </lineage>
</organism>
<evidence type="ECO:0000256" key="4">
    <source>
        <dbReference type="ARBA" id="ARBA00022692"/>
    </source>
</evidence>
<evidence type="ECO:0000256" key="8">
    <source>
        <dbReference type="PROSITE-ProRule" id="PRU01360"/>
    </source>
</evidence>
<protein>
    <submittedName>
        <fullName evidence="14">TonB-dependent receptor</fullName>
    </submittedName>
</protein>
<sequence>MSSFRHLPLLLLAAALAHGQSTTPPAHSHSPADEPVALENLVVTATPLERSQAEIAAPTSVLTGRALALKLQPTLGESLAGQPGVASTYFGPGASRPVIRGLGGDRIRILQNGTGSIDASTTSPDHAVALDPLLIDRLEIVRGPAALLYGGNAVGGVVNVIDHRIATTLPDRPLEGRTAFRYSSVDEGKSAAVLLEGAGGPLAWHVDAYRRTSDDTRIPGFAESSALRAEETAHAAANGEPAPEFARDRLTNSAQTADGAAAGFSWIGTRGYLGFSASGHNTIYGIPPGAHAHEESSLDPSAPATEEEPPVRIDLRQRRLDLQGALTQPFGIFESARFKLGLADYRHQELEGAEIGTVFKNRGYDGRLELLHQPLGLLTGALGAQISHNDFSAIGDEAFLPPSHTASYALFAFEEATFDPLTWQFGARIETQDIEVRDGSNRSRDGDGVSLSTGLVWKLSDAWSLGTTLARTERQPNAQELFSNGPHIGTGAFEIGDETLGKEKSLALDVSLRRHAGFITGELTVFANRFDGFLFEQPTGAEQDDLVVYQYTQRDAQFYGAELETIFHLHESTAHAFDIRIAADTVRGKIRGTGENLPRITPRRLTLGFDYRGGPFSAGIDTQLVDRARNLSANETATDSYTLLGASLGWHFDLNRYACDVFVRANNLTDEEARNHVSFLKDVAPLPGRNITLGLRVSF</sequence>
<feature type="chain" id="PRO_5013262175" evidence="11">
    <location>
        <begin position="20"/>
        <end position="699"/>
    </location>
</feature>